<dbReference type="EMBL" id="JTDY01002116">
    <property type="protein sequence ID" value="KOB72072.1"/>
    <property type="molecule type" value="Genomic_DNA"/>
</dbReference>
<keyword evidence="4 10" id="KW-0812">Transmembrane</keyword>
<feature type="transmembrane region" description="Helical" evidence="10">
    <location>
        <begin position="36"/>
        <end position="55"/>
    </location>
</feature>
<keyword evidence="3" id="KW-0716">Sensory transduction</keyword>
<keyword evidence="5" id="KW-0552">Olfaction</keyword>
<feature type="non-terminal residue" evidence="11">
    <location>
        <position position="290"/>
    </location>
</feature>
<evidence type="ECO:0000313" key="12">
    <source>
        <dbReference type="Proteomes" id="UP000037510"/>
    </source>
</evidence>
<reference evidence="11 12" key="1">
    <citation type="journal article" date="2015" name="Genome Biol. Evol.">
        <title>The genome of winter moth (Operophtera brumata) provides a genomic perspective on sexual dimorphism and phenology.</title>
        <authorList>
            <person name="Derks M.F."/>
            <person name="Smit S."/>
            <person name="Salis L."/>
            <person name="Schijlen E."/>
            <person name="Bossers A."/>
            <person name="Mateman C."/>
            <person name="Pijl A.S."/>
            <person name="de Ridder D."/>
            <person name="Groenen M.A."/>
            <person name="Visser M.E."/>
            <person name="Megens H.J."/>
        </authorList>
    </citation>
    <scope>NUCLEOTIDE SEQUENCE [LARGE SCALE GENOMIC DNA]</scope>
    <source>
        <strain evidence="11">WM2013NL</strain>
        <tissue evidence="11">Head and thorax</tissue>
    </source>
</reference>
<evidence type="ECO:0000256" key="10">
    <source>
        <dbReference type="SAM" id="Phobius"/>
    </source>
</evidence>
<evidence type="ECO:0000313" key="11">
    <source>
        <dbReference type="EMBL" id="KOB72072.1"/>
    </source>
</evidence>
<evidence type="ECO:0000256" key="1">
    <source>
        <dbReference type="ARBA" id="ARBA00004651"/>
    </source>
</evidence>
<feature type="transmembrane region" description="Helical" evidence="10">
    <location>
        <begin position="186"/>
        <end position="205"/>
    </location>
</feature>
<keyword evidence="6 10" id="KW-1133">Transmembrane helix</keyword>
<keyword evidence="8 11" id="KW-0675">Receptor</keyword>
<dbReference type="PANTHER" id="PTHR21137:SF35">
    <property type="entry name" value="ODORANT RECEPTOR 19A-RELATED"/>
    <property type="match status" value="1"/>
</dbReference>
<dbReference type="GO" id="GO:0005549">
    <property type="term" value="F:odorant binding"/>
    <property type="evidence" value="ECO:0007669"/>
    <property type="project" value="InterPro"/>
</dbReference>
<comment type="caution">
    <text evidence="11">The sequence shown here is derived from an EMBL/GenBank/DDBJ whole genome shotgun (WGS) entry which is preliminary data.</text>
</comment>
<evidence type="ECO:0000256" key="5">
    <source>
        <dbReference type="ARBA" id="ARBA00022725"/>
    </source>
</evidence>
<dbReference type="GO" id="GO:0005886">
    <property type="term" value="C:plasma membrane"/>
    <property type="evidence" value="ECO:0007669"/>
    <property type="project" value="UniProtKB-SubCell"/>
</dbReference>
<evidence type="ECO:0000256" key="8">
    <source>
        <dbReference type="ARBA" id="ARBA00023170"/>
    </source>
</evidence>
<keyword evidence="12" id="KW-1185">Reference proteome</keyword>
<evidence type="ECO:0000256" key="2">
    <source>
        <dbReference type="ARBA" id="ARBA00022475"/>
    </source>
</evidence>
<dbReference type="InterPro" id="IPR004117">
    <property type="entry name" value="7tm6_olfct_rcpt"/>
</dbReference>
<dbReference type="GO" id="GO:0004984">
    <property type="term" value="F:olfactory receptor activity"/>
    <property type="evidence" value="ECO:0007669"/>
    <property type="project" value="InterPro"/>
</dbReference>
<evidence type="ECO:0000256" key="7">
    <source>
        <dbReference type="ARBA" id="ARBA00023136"/>
    </source>
</evidence>
<dbReference type="GO" id="GO:0007165">
    <property type="term" value="P:signal transduction"/>
    <property type="evidence" value="ECO:0007669"/>
    <property type="project" value="UniProtKB-KW"/>
</dbReference>
<organism evidence="11 12">
    <name type="scientific">Operophtera brumata</name>
    <name type="common">Winter moth</name>
    <name type="synonym">Phalaena brumata</name>
    <dbReference type="NCBI Taxonomy" id="104452"/>
    <lineage>
        <taxon>Eukaryota</taxon>
        <taxon>Metazoa</taxon>
        <taxon>Ecdysozoa</taxon>
        <taxon>Arthropoda</taxon>
        <taxon>Hexapoda</taxon>
        <taxon>Insecta</taxon>
        <taxon>Pterygota</taxon>
        <taxon>Neoptera</taxon>
        <taxon>Endopterygota</taxon>
        <taxon>Lepidoptera</taxon>
        <taxon>Glossata</taxon>
        <taxon>Ditrysia</taxon>
        <taxon>Geometroidea</taxon>
        <taxon>Geometridae</taxon>
        <taxon>Larentiinae</taxon>
        <taxon>Operophtera</taxon>
    </lineage>
</organism>
<keyword evidence="2" id="KW-1003">Cell membrane</keyword>
<name>A0A0L7L9B2_OPEBR</name>
<comment type="subcellular location">
    <subcellularLocation>
        <location evidence="1">Cell membrane</location>
        <topology evidence="1">Multi-pass membrane protein</topology>
    </subcellularLocation>
</comment>
<keyword evidence="7 10" id="KW-0472">Membrane</keyword>
<accession>A0A0L7L9B2</accession>
<proteinExistence type="predicted"/>
<keyword evidence="9" id="KW-0807">Transducer</keyword>
<evidence type="ECO:0000256" key="4">
    <source>
        <dbReference type="ARBA" id="ARBA00022692"/>
    </source>
</evidence>
<dbReference type="AlphaFoldDB" id="A0A0L7L9B2"/>
<sequence>MPAKYLTLVPRVVESVRLGGLWFGTEGNKVHILGKVAIVSFLGIYLMQLIALAISKDDPERMFECFSVISFCGMGILKMFSLHQKRKHWQYLLDRMSRMENDQRACKAVPKADQSDDEDHVTSYVETYTGKFRRTSIILLRIYRFTAVIYIFSPFIEYGLLRFFENNPEGYPHILPGWYPLDRKHVVFYVVMVAIEAVAAVYCVYMHVAFDSAAIGVMIFVCGQFSSLKLQSSKIGGTGKKSIKELDDLLRNILGEQMSVMQIMTLMQYMCATLTQLFLFCSYGDAVFNE</sequence>
<dbReference type="PANTHER" id="PTHR21137">
    <property type="entry name" value="ODORANT RECEPTOR"/>
    <property type="match status" value="1"/>
</dbReference>
<dbReference type="Pfam" id="PF02949">
    <property type="entry name" value="7tm_6"/>
    <property type="match status" value="1"/>
</dbReference>
<evidence type="ECO:0000256" key="6">
    <source>
        <dbReference type="ARBA" id="ARBA00022989"/>
    </source>
</evidence>
<dbReference type="Proteomes" id="UP000037510">
    <property type="component" value="Unassembled WGS sequence"/>
</dbReference>
<protein>
    <submittedName>
        <fullName evidence="11">Olfactory receptor</fullName>
    </submittedName>
</protein>
<feature type="transmembrane region" description="Helical" evidence="10">
    <location>
        <begin position="142"/>
        <end position="161"/>
    </location>
</feature>
<evidence type="ECO:0000256" key="9">
    <source>
        <dbReference type="ARBA" id="ARBA00023224"/>
    </source>
</evidence>
<evidence type="ECO:0000256" key="3">
    <source>
        <dbReference type="ARBA" id="ARBA00022606"/>
    </source>
</evidence>
<gene>
    <name evidence="11" type="ORF">OBRU01_12765</name>
</gene>